<protein>
    <submittedName>
        <fullName evidence="2">Uncharacterized protein</fullName>
    </submittedName>
</protein>
<reference evidence="2" key="1">
    <citation type="submission" date="2023-10" db="EMBL/GenBank/DDBJ databases">
        <title>Genome assembly of Pristionchus species.</title>
        <authorList>
            <person name="Yoshida K."/>
            <person name="Sommer R.J."/>
        </authorList>
    </citation>
    <scope>NUCLEOTIDE SEQUENCE</scope>
    <source>
        <strain evidence="2">RS5133</strain>
    </source>
</reference>
<dbReference type="AlphaFoldDB" id="A0AAV5WH05"/>
<feature type="chain" id="PRO_5043988992" evidence="1">
    <location>
        <begin position="19"/>
        <end position="116"/>
    </location>
</feature>
<evidence type="ECO:0000256" key="1">
    <source>
        <dbReference type="SAM" id="SignalP"/>
    </source>
</evidence>
<sequence length="116" mass="13022">FKMRYVLLLFVVVSFVAAESRECIMRGDTPINFTVAKWVKSGSSLSFRYGVYVTLQFSRDCSAKNLDKEVSEIAYLSDEEKEYIQSCCNLTILYTSSAGDTVPTTIAIVALFTFIV</sequence>
<feature type="non-terminal residue" evidence="2">
    <location>
        <position position="1"/>
    </location>
</feature>
<organism evidence="2 3">
    <name type="scientific">Pristionchus fissidentatus</name>
    <dbReference type="NCBI Taxonomy" id="1538716"/>
    <lineage>
        <taxon>Eukaryota</taxon>
        <taxon>Metazoa</taxon>
        <taxon>Ecdysozoa</taxon>
        <taxon>Nematoda</taxon>
        <taxon>Chromadorea</taxon>
        <taxon>Rhabditida</taxon>
        <taxon>Rhabditina</taxon>
        <taxon>Diplogasteromorpha</taxon>
        <taxon>Diplogasteroidea</taxon>
        <taxon>Neodiplogasteridae</taxon>
        <taxon>Pristionchus</taxon>
    </lineage>
</organism>
<proteinExistence type="predicted"/>
<feature type="signal peptide" evidence="1">
    <location>
        <begin position="1"/>
        <end position="18"/>
    </location>
</feature>
<keyword evidence="3" id="KW-1185">Reference proteome</keyword>
<name>A0AAV5WH05_9BILA</name>
<evidence type="ECO:0000313" key="2">
    <source>
        <dbReference type="EMBL" id="GMT30950.1"/>
    </source>
</evidence>
<comment type="caution">
    <text evidence="2">The sequence shown here is derived from an EMBL/GenBank/DDBJ whole genome shotgun (WGS) entry which is preliminary data.</text>
</comment>
<dbReference type="EMBL" id="BTSY01000005">
    <property type="protein sequence ID" value="GMT30950.1"/>
    <property type="molecule type" value="Genomic_DNA"/>
</dbReference>
<gene>
    <name evidence="2" type="ORF">PFISCL1PPCAC_22247</name>
</gene>
<accession>A0AAV5WH05</accession>
<dbReference type="Proteomes" id="UP001432322">
    <property type="component" value="Unassembled WGS sequence"/>
</dbReference>
<evidence type="ECO:0000313" key="3">
    <source>
        <dbReference type="Proteomes" id="UP001432322"/>
    </source>
</evidence>
<keyword evidence="1" id="KW-0732">Signal</keyword>